<evidence type="ECO:0000313" key="3">
    <source>
        <dbReference type="Proteomes" id="UP000225706"/>
    </source>
</evidence>
<feature type="compositionally biased region" description="Acidic residues" evidence="1">
    <location>
        <begin position="755"/>
        <end position="765"/>
    </location>
</feature>
<organism evidence="2 3">
    <name type="scientific">Stylophora pistillata</name>
    <name type="common">Smooth cauliflower coral</name>
    <dbReference type="NCBI Taxonomy" id="50429"/>
    <lineage>
        <taxon>Eukaryota</taxon>
        <taxon>Metazoa</taxon>
        <taxon>Cnidaria</taxon>
        <taxon>Anthozoa</taxon>
        <taxon>Hexacorallia</taxon>
        <taxon>Scleractinia</taxon>
        <taxon>Astrocoeniina</taxon>
        <taxon>Pocilloporidae</taxon>
        <taxon>Stylophora</taxon>
    </lineage>
</organism>
<dbReference type="OrthoDB" id="5969833at2759"/>
<gene>
    <name evidence="2" type="ORF">AWC38_SpisGene11107</name>
</gene>
<accession>A0A2B4S683</accession>
<dbReference type="AlphaFoldDB" id="A0A2B4S683"/>
<protein>
    <submittedName>
        <fullName evidence="2">Uncharacterized protein</fullName>
    </submittedName>
</protein>
<evidence type="ECO:0000313" key="2">
    <source>
        <dbReference type="EMBL" id="PFX24320.1"/>
    </source>
</evidence>
<dbReference type="EMBL" id="LSMT01000180">
    <property type="protein sequence ID" value="PFX24320.1"/>
    <property type="molecule type" value="Genomic_DNA"/>
</dbReference>
<evidence type="ECO:0000256" key="1">
    <source>
        <dbReference type="SAM" id="MobiDB-lite"/>
    </source>
</evidence>
<feature type="region of interest" description="Disordered" evidence="1">
    <location>
        <begin position="544"/>
        <end position="598"/>
    </location>
</feature>
<dbReference type="Proteomes" id="UP000225706">
    <property type="component" value="Unassembled WGS sequence"/>
</dbReference>
<sequence length="765" mass="85984">MHELKEETFTVQKKLDIIGTQGRNLVELYSKVTGMTKQACTCDEIVRKQFYDFTFHNLKAVHKDLNARVADLQSGDTNMTKEENEKLQTLLADQREREKQVERLEEVRALLRLPTEEKLRISQYATPERRNTEPSIPAQMQRTHSEATLPNKTVELKWTNTRSRFRSMEGFQKNVYLLTEDETRTLTLSEIAGLRKGERYKRRVTFRQDMTDGDVRGLFENLFRPILSNKRFSCASREGQTSDLLNFHGEHRVWDGRMIKRYIKGQSALYLVMEDKPVLNLVSSTAGPPSSLQGFLWDEDLYNSGDNQPGFVAQPLVAGVDSKTSSLDSNELTGNSVDYSFLNNQDNPASHLKCSSEPQLKPVSNLVLPAAGGPPLSLQGYSSSTMASCCRNSKNGRNVSLMQTRQSTTTGTFMNATNPTGKLIFSICIISSGTIKENSVEWEQWDPWEWGNFTTSNKLDDNLNVPFLPDFDLENIVEAMDFGEHTEPFETIPWASFWINGNQEQSELQSQIPSSSTDAFQSDDSAFSSLEETVSQNGIFNAHGTTQGCGVTKPNRKRNKLMGKDRLPNYVRDSSGQSDSGISSEASTCQAETLNRPKPLRVQEARMKPSEGPLQGGGIFRAEIDEELPPLMATAWASFGNRSEKVRVTRDGLAMFGEEIPRGDAPGPVTVTFTTLNGDYVAKAIFTYKKFENSTTEQTTRAKRFLDEVEESVKRLRSVTDYESDEFAEENNQELVVTQVVEDQPVEEGYFGDAETSDAEEASED</sequence>
<keyword evidence="3" id="KW-1185">Reference proteome</keyword>
<feature type="compositionally biased region" description="Low complexity" evidence="1">
    <location>
        <begin position="573"/>
        <end position="587"/>
    </location>
</feature>
<comment type="caution">
    <text evidence="2">The sequence shown here is derived from an EMBL/GenBank/DDBJ whole genome shotgun (WGS) entry which is preliminary data.</text>
</comment>
<name>A0A2B4S683_STYPI</name>
<reference evidence="3" key="1">
    <citation type="journal article" date="2017" name="bioRxiv">
        <title>Comparative analysis of the genomes of Stylophora pistillata and Acropora digitifera provides evidence for extensive differences between species of corals.</title>
        <authorList>
            <person name="Voolstra C.R."/>
            <person name="Li Y."/>
            <person name="Liew Y.J."/>
            <person name="Baumgarten S."/>
            <person name="Zoccola D."/>
            <person name="Flot J.-F."/>
            <person name="Tambutte S."/>
            <person name="Allemand D."/>
            <person name="Aranda M."/>
        </authorList>
    </citation>
    <scope>NUCLEOTIDE SEQUENCE [LARGE SCALE GENOMIC DNA]</scope>
</reference>
<feature type="region of interest" description="Disordered" evidence="1">
    <location>
        <begin position="742"/>
        <end position="765"/>
    </location>
</feature>
<proteinExistence type="predicted"/>